<evidence type="ECO:0000256" key="1">
    <source>
        <dbReference type="SAM" id="SignalP"/>
    </source>
</evidence>
<dbReference type="Proteomes" id="UP000183952">
    <property type="component" value="Unassembled WGS sequence"/>
</dbReference>
<name>A0A1M6PVA9_9CLOT</name>
<dbReference type="AlphaFoldDB" id="A0A1M6PVA9"/>
<dbReference type="OrthoDB" id="1701802at2"/>
<proteinExistence type="predicted"/>
<gene>
    <name evidence="2" type="ORF">SAMN02745248_01820</name>
</gene>
<dbReference type="RefSeq" id="WP_084672179.1">
    <property type="nucleotide sequence ID" value="NZ_FRAD01000014.1"/>
</dbReference>
<evidence type="ECO:0000313" key="2">
    <source>
        <dbReference type="EMBL" id="SHK11790.1"/>
    </source>
</evidence>
<feature type="chain" id="PRO_5039495251" description="Lipoprotein" evidence="1">
    <location>
        <begin position="26"/>
        <end position="160"/>
    </location>
</feature>
<dbReference type="NCBIfam" id="NF040734">
    <property type="entry name" value="CC-COOH_SaoC"/>
    <property type="match status" value="1"/>
</dbReference>
<protein>
    <recommendedName>
        <fullName evidence="4">Lipoprotein</fullName>
    </recommendedName>
</protein>
<dbReference type="PROSITE" id="PS51257">
    <property type="entry name" value="PROKAR_LIPOPROTEIN"/>
    <property type="match status" value="1"/>
</dbReference>
<reference evidence="2 3" key="1">
    <citation type="submission" date="2016-11" db="EMBL/GenBank/DDBJ databases">
        <authorList>
            <person name="Jaros S."/>
            <person name="Januszkiewicz K."/>
            <person name="Wedrychowicz H."/>
        </authorList>
    </citation>
    <scope>NUCLEOTIDE SEQUENCE [LARGE SCALE GENOMIC DNA]</scope>
    <source>
        <strain evidence="2 3">DSM 3090</strain>
    </source>
</reference>
<evidence type="ECO:0008006" key="4">
    <source>
        <dbReference type="Google" id="ProtNLM"/>
    </source>
</evidence>
<sequence>MVKNNLFKKKCIIAMLVFVCIFSMGCDSKNKVDKVHNEALKVAEGHKLYKSFKEMFPSCEPITCKAGDVTNDGKEDLIMIYRSSEKVRMRVLIDGPSVAVTDEVPAPIENQTIELKDIDNKDEIEFIVSGSKRGNIGYAIYRIVNNNIKDLFGQDMDQCC</sequence>
<keyword evidence="1" id="KW-0732">Signal</keyword>
<keyword evidence="3" id="KW-1185">Reference proteome</keyword>
<dbReference type="STRING" id="1121331.SAMN02745248_01820"/>
<accession>A0A1M6PVA9</accession>
<feature type="signal peptide" evidence="1">
    <location>
        <begin position="1"/>
        <end position="25"/>
    </location>
</feature>
<dbReference type="EMBL" id="FRAD01000014">
    <property type="protein sequence ID" value="SHK11790.1"/>
    <property type="molecule type" value="Genomic_DNA"/>
</dbReference>
<evidence type="ECO:0000313" key="3">
    <source>
        <dbReference type="Proteomes" id="UP000183952"/>
    </source>
</evidence>
<organism evidence="2 3">
    <name type="scientific">Hathewaya proteolytica DSM 3090</name>
    <dbReference type="NCBI Taxonomy" id="1121331"/>
    <lineage>
        <taxon>Bacteria</taxon>
        <taxon>Bacillati</taxon>
        <taxon>Bacillota</taxon>
        <taxon>Clostridia</taxon>
        <taxon>Eubacteriales</taxon>
        <taxon>Clostridiaceae</taxon>
        <taxon>Hathewaya</taxon>
    </lineage>
</organism>